<dbReference type="Proteomes" id="UP000092695">
    <property type="component" value="Chromosome"/>
</dbReference>
<proteinExistence type="predicted"/>
<evidence type="ECO:0000313" key="2">
    <source>
        <dbReference type="EMBL" id="ANO50787.1"/>
    </source>
</evidence>
<dbReference type="KEGG" id="woc:BA177_05820"/>
<dbReference type="SUPFAM" id="SSF52096">
    <property type="entry name" value="ClpP/crotonase"/>
    <property type="match status" value="1"/>
</dbReference>
<dbReference type="AlphaFoldDB" id="A0A193LE52"/>
<dbReference type="OrthoDB" id="6034073at2"/>
<dbReference type="InterPro" id="IPR029045">
    <property type="entry name" value="ClpP/crotonase-like_dom_sf"/>
</dbReference>
<feature type="signal peptide" evidence="1">
    <location>
        <begin position="1"/>
        <end position="18"/>
    </location>
</feature>
<dbReference type="RefSeq" id="WP_068614082.1">
    <property type="nucleotide sequence ID" value="NZ_CP016268.1"/>
</dbReference>
<keyword evidence="3" id="KW-1185">Reference proteome</keyword>
<name>A0A193LE52_9GAMM</name>
<evidence type="ECO:0000256" key="1">
    <source>
        <dbReference type="SAM" id="SignalP"/>
    </source>
</evidence>
<dbReference type="Gene3D" id="3.90.226.10">
    <property type="entry name" value="2-enoyl-CoA Hydratase, Chain A, domain 1"/>
    <property type="match status" value="1"/>
</dbReference>
<dbReference type="STRING" id="1548547.BA177_05820"/>
<gene>
    <name evidence="2" type="ORF">BA177_05820</name>
</gene>
<keyword evidence="1" id="KW-0732">Signal</keyword>
<feature type="chain" id="PRO_5008260113" evidence="1">
    <location>
        <begin position="19"/>
        <end position="254"/>
    </location>
</feature>
<dbReference type="EMBL" id="CP016268">
    <property type="protein sequence ID" value="ANO50787.1"/>
    <property type="molecule type" value="Genomic_DNA"/>
</dbReference>
<reference evidence="2 3" key="1">
    <citation type="submission" date="2016-06" db="EMBL/GenBank/DDBJ databases">
        <title>Complete genome sequence of a deep-branching marine Gamma Proteobacterium Woeseia oceani type strain XK5.</title>
        <authorList>
            <person name="Mu D."/>
            <person name="Du Z."/>
        </authorList>
    </citation>
    <scope>NUCLEOTIDE SEQUENCE [LARGE SCALE GENOMIC DNA]</scope>
    <source>
        <strain evidence="2 3">XK5</strain>
    </source>
</reference>
<protein>
    <submittedName>
        <fullName evidence="2">Uncharacterized protein</fullName>
    </submittedName>
</protein>
<accession>A0A193LE52</accession>
<organism evidence="2 3">
    <name type="scientific">Woeseia oceani</name>
    <dbReference type="NCBI Taxonomy" id="1548547"/>
    <lineage>
        <taxon>Bacteria</taxon>
        <taxon>Pseudomonadati</taxon>
        <taxon>Pseudomonadota</taxon>
        <taxon>Gammaproteobacteria</taxon>
        <taxon>Woeseiales</taxon>
        <taxon>Woeseiaceae</taxon>
        <taxon>Woeseia</taxon>
    </lineage>
</organism>
<evidence type="ECO:0000313" key="3">
    <source>
        <dbReference type="Proteomes" id="UP000092695"/>
    </source>
</evidence>
<sequence>MRCRLLPALVFLAGAGHAAEVDILRTAPPTGIYIETDYRHPDSAHCDWYYTAKDFLRETAIVSDRPCPVVVRLRGILSRQGALLFSQVTQRLADWPAEVSRIVLNSRGGDSTAAFQIARIIREHDVYRRQLPGVTTALDESETAVCFSACLIVFAAGFERYAVFDEYDDPALPSRLGIHRPGQYNPARGRYDSSDNNRYIQGVRKQLTDYFASVGVSSQLVDEMFAVPFDDIRLLTESEALEFKLVTRAQPLPN</sequence>